<proteinExistence type="predicted"/>
<comment type="caution">
    <text evidence="2">The sequence shown here is derived from an EMBL/GenBank/DDBJ whole genome shotgun (WGS) entry which is preliminary data.</text>
</comment>
<reference evidence="2 3" key="1">
    <citation type="journal article" date="2014" name="Agronomy (Basel)">
        <title>A Draft Genome Sequence for Ensete ventricosum, the Drought-Tolerant Tree Against Hunger.</title>
        <authorList>
            <person name="Harrison J."/>
            <person name="Moore K.A."/>
            <person name="Paszkiewicz K."/>
            <person name="Jones T."/>
            <person name="Grant M."/>
            <person name="Ambacheew D."/>
            <person name="Muzemil S."/>
            <person name="Studholme D.J."/>
        </authorList>
    </citation>
    <scope>NUCLEOTIDE SEQUENCE [LARGE SCALE GENOMIC DNA]</scope>
</reference>
<dbReference type="EMBL" id="AMZH03006616">
    <property type="protein sequence ID" value="RRT63379.1"/>
    <property type="molecule type" value="Genomic_DNA"/>
</dbReference>
<sequence>MIRVAEDLDCSSGYIRLRGLDKSEDKIDYVHPLNQKRKRNNTDDKESAVQGGVSEPGAVCVPATTTACNCATYSAADRRACQEHHRHQGGARMEERGDRRGGVKEGGAVVQEEKEEKGACDAEGGRGGEYR</sequence>
<name>A0A426ZHC3_ENSVE</name>
<feature type="region of interest" description="Disordered" evidence="1">
    <location>
        <begin position="85"/>
        <end position="131"/>
    </location>
</feature>
<protein>
    <submittedName>
        <fullName evidence="2">Uncharacterized protein</fullName>
    </submittedName>
</protein>
<evidence type="ECO:0000313" key="2">
    <source>
        <dbReference type="EMBL" id="RRT63379.1"/>
    </source>
</evidence>
<dbReference type="Proteomes" id="UP000287651">
    <property type="component" value="Unassembled WGS sequence"/>
</dbReference>
<evidence type="ECO:0000313" key="3">
    <source>
        <dbReference type="Proteomes" id="UP000287651"/>
    </source>
</evidence>
<dbReference type="AlphaFoldDB" id="A0A426ZHC3"/>
<gene>
    <name evidence="2" type="ORF">B296_00007702</name>
</gene>
<organism evidence="2 3">
    <name type="scientific">Ensete ventricosum</name>
    <name type="common">Abyssinian banana</name>
    <name type="synonym">Musa ensete</name>
    <dbReference type="NCBI Taxonomy" id="4639"/>
    <lineage>
        <taxon>Eukaryota</taxon>
        <taxon>Viridiplantae</taxon>
        <taxon>Streptophyta</taxon>
        <taxon>Embryophyta</taxon>
        <taxon>Tracheophyta</taxon>
        <taxon>Spermatophyta</taxon>
        <taxon>Magnoliopsida</taxon>
        <taxon>Liliopsida</taxon>
        <taxon>Zingiberales</taxon>
        <taxon>Musaceae</taxon>
        <taxon>Ensete</taxon>
    </lineage>
</organism>
<evidence type="ECO:0000256" key="1">
    <source>
        <dbReference type="SAM" id="MobiDB-lite"/>
    </source>
</evidence>
<feature type="region of interest" description="Disordered" evidence="1">
    <location>
        <begin position="34"/>
        <end position="56"/>
    </location>
</feature>
<feature type="compositionally biased region" description="Basic and acidic residues" evidence="1">
    <location>
        <begin position="92"/>
        <end position="103"/>
    </location>
</feature>
<feature type="compositionally biased region" description="Basic and acidic residues" evidence="1">
    <location>
        <begin position="111"/>
        <end position="131"/>
    </location>
</feature>
<accession>A0A426ZHC3</accession>